<name>A0ABU6RX07_9FABA</name>
<evidence type="ECO:0000256" key="2">
    <source>
        <dbReference type="SAM" id="SignalP"/>
    </source>
</evidence>
<feature type="signal peptide" evidence="2">
    <location>
        <begin position="1"/>
        <end position="17"/>
    </location>
</feature>
<dbReference type="InterPro" id="IPR037495">
    <property type="entry name" value="CLE41/42/44"/>
</dbReference>
<evidence type="ECO:0000256" key="1">
    <source>
        <dbReference type="SAM" id="MobiDB-lite"/>
    </source>
</evidence>
<feature type="region of interest" description="Disordered" evidence="1">
    <location>
        <begin position="25"/>
        <end position="112"/>
    </location>
</feature>
<accession>A0ABU6RX07</accession>
<reference evidence="3 4" key="1">
    <citation type="journal article" date="2023" name="Plants (Basel)">
        <title>Bridging the Gap: Combining Genomics and Transcriptomics Approaches to Understand Stylosanthes scabra, an Orphan Legume from the Brazilian Caatinga.</title>
        <authorList>
            <person name="Ferreira-Neto J.R.C."/>
            <person name="da Silva M.D."/>
            <person name="Binneck E."/>
            <person name="de Melo N.F."/>
            <person name="da Silva R.H."/>
            <person name="de Melo A.L.T.M."/>
            <person name="Pandolfi V."/>
            <person name="Bustamante F.O."/>
            <person name="Brasileiro-Vidal A.C."/>
            <person name="Benko-Iseppon A.M."/>
        </authorList>
    </citation>
    <scope>NUCLEOTIDE SEQUENCE [LARGE SCALE GENOMIC DNA]</scope>
    <source>
        <tissue evidence="3">Leaves</tissue>
    </source>
</reference>
<keyword evidence="2" id="KW-0732">Signal</keyword>
<dbReference type="PANTHER" id="PTHR35301:SF3">
    <property type="entry name" value="CLE03 PROTEIN"/>
    <property type="match status" value="1"/>
</dbReference>
<dbReference type="Proteomes" id="UP001341840">
    <property type="component" value="Unassembled WGS sequence"/>
</dbReference>
<dbReference type="EMBL" id="JASCZI010032350">
    <property type="protein sequence ID" value="MED6128168.1"/>
    <property type="molecule type" value="Genomic_DNA"/>
</dbReference>
<dbReference type="PANTHER" id="PTHR35301">
    <property type="entry name" value="CLAVATA3/ESR (CLE)-RELATED PROTEIN 41-RELATED"/>
    <property type="match status" value="1"/>
</dbReference>
<sequence length="112" mass="11988">MIFFFFSLLLVSHFTMAMLEHSFSPFSSNQEGAKKNTMAAASASEGGGGSSSSTQSSSKVMALRESGKGLQLQGSTAEGRSRASRPPLQWQNRFFNASEHEVPSGPNPISNK</sequence>
<evidence type="ECO:0000313" key="3">
    <source>
        <dbReference type="EMBL" id="MED6128168.1"/>
    </source>
</evidence>
<comment type="caution">
    <text evidence="3">The sequence shown here is derived from an EMBL/GenBank/DDBJ whole genome shotgun (WGS) entry which is preliminary data.</text>
</comment>
<protein>
    <submittedName>
        <fullName evidence="3">Uncharacterized protein</fullName>
    </submittedName>
</protein>
<organism evidence="3 4">
    <name type="scientific">Stylosanthes scabra</name>
    <dbReference type="NCBI Taxonomy" id="79078"/>
    <lineage>
        <taxon>Eukaryota</taxon>
        <taxon>Viridiplantae</taxon>
        <taxon>Streptophyta</taxon>
        <taxon>Embryophyta</taxon>
        <taxon>Tracheophyta</taxon>
        <taxon>Spermatophyta</taxon>
        <taxon>Magnoliopsida</taxon>
        <taxon>eudicotyledons</taxon>
        <taxon>Gunneridae</taxon>
        <taxon>Pentapetalae</taxon>
        <taxon>rosids</taxon>
        <taxon>fabids</taxon>
        <taxon>Fabales</taxon>
        <taxon>Fabaceae</taxon>
        <taxon>Papilionoideae</taxon>
        <taxon>50 kb inversion clade</taxon>
        <taxon>dalbergioids sensu lato</taxon>
        <taxon>Dalbergieae</taxon>
        <taxon>Pterocarpus clade</taxon>
        <taxon>Stylosanthes</taxon>
    </lineage>
</organism>
<keyword evidence="4" id="KW-1185">Reference proteome</keyword>
<evidence type="ECO:0000313" key="4">
    <source>
        <dbReference type="Proteomes" id="UP001341840"/>
    </source>
</evidence>
<gene>
    <name evidence="3" type="ORF">PIB30_095030</name>
</gene>
<proteinExistence type="predicted"/>
<feature type="chain" id="PRO_5045572366" evidence="2">
    <location>
        <begin position="18"/>
        <end position="112"/>
    </location>
</feature>